<name>A0AA39CEF6_9EURO</name>
<organism evidence="2 3">
    <name type="scientific">Cladophialophora chaetospira</name>
    <dbReference type="NCBI Taxonomy" id="386627"/>
    <lineage>
        <taxon>Eukaryota</taxon>
        <taxon>Fungi</taxon>
        <taxon>Dikarya</taxon>
        <taxon>Ascomycota</taxon>
        <taxon>Pezizomycotina</taxon>
        <taxon>Eurotiomycetes</taxon>
        <taxon>Chaetothyriomycetidae</taxon>
        <taxon>Chaetothyriales</taxon>
        <taxon>Herpotrichiellaceae</taxon>
        <taxon>Cladophialophora</taxon>
    </lineage>
</organism>
<evidence type="ECO:0000313" key="2">
    <source>
        <dbReference type="EMBL" id="KAJ9605167.1"/>
    </source>
</evidence>
<proteinExistence type="predicted"/>
<dbReference type="AlphaFoldDB" id="A0AA39CEF6"/>
<dbReference type="Proteomes" id="UP001172673">
    <property type="component" value="Unassembled WGS sequence"/>
</dbReference>
<comment type="caution">
    <text evidence="2">The sequence shown here is derived from an EMBL/GenBank/DDBJ whole genome shotgun (WGS) entry which is preliminary data.</text>
</comment>
<feature type="compositionally biased region" description="Polar residues" evidence="1">
    <location>
        <begin position="184"/>
        <end position="193"/>
    </location>
</feature>
<keyword evidence="3" id="KW-1185">Reference proteome</keyword>
<sequence length="193" mass="21578">MPFGLEDHELRAHIDLYERREKRIQKLKMQDLSASKILSTSEPELMPSGHAAKLLPPPPYRAKHIEDTKARAIRCKTITDMEQIATLGITYQEQPPPYTANTSSSTRQSFSSRRLSKPRAEASVPATQITYRVPKSANTTTNTPQVPSSLKLEKSVPPLRQPAAQNHSKTPAPRAARATVLPETYQSNRIEGR</sequence>
<dbReference type="EMBL" id="JAPDRK010000017">
    <property type="protein sequence ID" value="KAJ9605167.1"/>
    <property type="molecule type" value="Genomic_DNA"/>
</dbReference>
<feature type="region of interest" description="Disordered" evidence="1">
    <location>
        <begin position="90"/>
        <end position="193"/>
    </location>
</feature>
<protein>
    <submittedName>
        <fullName evidence="2">Uncharacterized protein</fullName>
    </submittedName>
</protein>
<reference evidence="2" key="1">
    <citation type="submission" date="2022-10" db="EMBL/GenBank/DDBJ databases">
        <title>Culturing micro-colonial fungi from biological soil crusts in the Mojave desert and describing Neophaeococcomyces mojavensis, and introducing the new genera and species Taxawa tesnikishii.</title>
        <authorList>
            <person name="Kurbessoian T."/>
            <person name="Stajich J.E."/>
        </authorList>
    </citation>
    <scope>NUCLEOTIDE SEQUENCE</scope>
    <source>
        <strain evidence="2">TK_41</strain>
    </source>
</reference>
<accession>A0AA39CEF6</accession>
<evidence type="ECO:0000256" key="1">
    <source>
        <dbReference type="SAM" id="MobiDB-lite"/>
    </source>
</evidence>
<feature type="compositionally biased region" description="Low complexity" evidence="1">
    <location>
        <begin position="103"/>
        <end position="113"/>
    </location>
</feature>
<evidence type="ECO:0000313" key="3">
    <source>
        <dbReference type="Proteomes" id="UP001172673"/>
    </source>
</evidence>
<gene>
    <name evidence="2" type="ORF">H2200_010557</name>
</gene>
<feature type="compositionally biased region" description="Polar residues" evidence="1">
    <location>
        <begin position="125"/>
        <end position="148"/>
    </location>
</feature>